<dbReference type="AlphaFoldDB" id="A0A316U8K0"/>
<reference evidence="2 3" key="1">
    <citation type="journal article" date="2018" name="Mol. Biol. Evol.">
        <title>Broad Genomic Sampling Reveals a Smut Pathogenic Ancestry of the Fungal Clade Ustilaginomycotina.</title>
        <authorList>
            <person name="Kijpornyongpan T."/>
            <person name="Mondo S.J."/>
            <person name="Barry K."/>
            <person name="Sandor L."/>
            <person name="Lee J."/>
            <person name="Lipzen A."/>
            <person name="Pangilinan J."/>
            <person name="LaButti K."/>
            <person name="Hainaut M."/>
            <person name="Henrissat B."/>
            <person name="Grigoriev I.V."/>
            <person name="Spatafora J.W."/>
            <person name="Aime M.C."/>
        </authorList>
    </citation>
    <scope>NUCLEOTIDE SEQUENCE [LARGE SCALE GENOMIC DNA]</scope>
    <source>
        <strain evidence="2 3">MCA 4718</strain>
    </source>
</reference>
<proteinExistence type="predicted"/>
<feature type="compositionally biased region" description="Polar residues" evidence="1">
    <location>
        <begin position="136"/>
        <end position="151"/>
    </location>
</feature>
<evidence type="ECO:0000313" key="2">
    <source>
        <dbReference type="EMBL" id="PWN21178.1"/>
    </source>
</evidence>
<dbReference type="EMBL" id="KZ819326">
    <property type="protein sequence ID" value="PWN21178.1"/>
    <property type="molecule type" value="Genomic_DNA"/>
</dbReference>
<keyword evidence="3" id="KW-1185">Reference proteome</keyword>
<sequence>MANQSWGGICCRSPSRRLAGCDVERRAGDESRQAHRLGSWERTSTDVVLPSLDDRVTPSRVIWHLCSRSCRAISLEAAREVLKNQTWPSVRESLAHPGLVVQGFAIVLGARRDVEACVGRARRVDGGAGCQRYTMKTTEGTQDGETRQSAHPSLGTEKADARPFFLRCPDVDNIETGRRKSPCLSFRHEGAALHQRGHNEGHREETAHTR</sequence>
<name>A0A316U8K0_9BASI</name>
<dbReference type="RefSeq" id="XP_025348338.1">
    <property type="nucleotide sequence ID" value="XM_025489606.1"/>
</dbReference>
<evidence type="ECO:0000313" key="3">
    <source>
        <dbReference type="Proteomes" id="UP000245942"/>
    </source>
</evidence>
<dbReference type="GeneID" id="37011340"/>
<dbReference type="Proteomes" id="UP000245942">
    <property type="component" value="Unassembled WGS sequence"/>
</dbReference>
<feature type="region of interest" description="Disordered" evidence="1">
    <location>
        <begin position="190"/>
        <end position="210"/>
    </location>
</feature>
<feature type="region of interest" description="Disordered" evidence="1">
    <location>
        <begin position="136"/>
        <end position="157"/>
    </location>
</feature>
<evidence type="ECO:0000256" key="1">
    <source>
        <dbReference type="SAM" id="MobiDB-lite"/>
    </source>
</evidence>
<protein>
    <submittedName>
        <fullName evidence="2">Uncharacterized protein</fullName>
    </submittedName>
</protein>
<accession>A0A316U8K0</accession>
<organism evidence="2 3">
    <name type="scientific">Pseudomicrostroma glucosiphilum</name>
    <dbReference type="NCBI Taxonomy" id="1684307"/>
    <lineage>
        <taxon>Eukaryota</taxon>
        <taxon>Fungi</taxon>
        <taxon>Dikarya</taxon>
        <taxon>Basidiomycota</taxon>
        <taxon>Ustilaginomycotina</taxon>
        <taxon>Exobasidiomycetes</taxon>
        <taxon>Microstromatales</taxon>
        <taxon>Microstromatales incertae sedis</taxon>
        <taxon>Pseudomicrostroma</taxon>
    </lineage>
</organism>
<gene>
    <name evidence="2" type="ORF">BCV69DRAFT_189508</name>
</gene>